<feature type="compositionally biased region" description="Low complexity" evidence="1">
    <location>
        <begin position="14"/>
        <end position="33"/>
    </location>
</feature>
<evidence type="ECO:0000256" key="1">
    <source>
        <dbReference type="SAM" id="MobiDB-lite"/>
    </source>
</evidence>
<evidence type="ECO:0000313" key="2">
    <source>
        <dbReference type="EMBL" id="GAH14274.1"/>
    </source>
</evidence>
<gene>
    <name evidence="2" type="ORF">S01H4_58359</name>
</gene>
<reference evidence="2" key="1">
    <citation type="journal article" date="2014" name="Front. Microbiol.">
        <title>High frequency of phylogenetically diverse reductive dehalogenase-homologous genes in deep subseafloor sedimentary metagenomes.</title>
        <authorList>
            <person name="Kawai M."/>
            <person name="Futagami T."/>
            <person name="Toyoda A."/>
            <person name="Takaki Y."/>
            <person name="Nishi S."/>
            <person name="Hori S."/>
            <person name="Arai W."/>
            <person name="Tsubouchi T."/>
            <person name="Morono Y."/>
            <person name="Uchiyama I."/>
            <person name="Ito T."/>
            <person name="Fujiyama A."/>
            <person name="Inagaki F."/>
            <person name="Takami H."/>
        </authorList>
    </citation>
    <scope>NUCLEOTIDE SEQUENCE</scope>
    <source>
        <strain evidence="2">Expedition CK06-06</strain>
    </source>
</reference>
<feature type="region of interest" description="Disordered" evidence="1">
    <location>
        <begin position="1"/>
        <end position="33"/>
    </location>
</feature>
<dbReference type="AlphaFoldDB" id="X1EAU7"/>
<feature type="non-terminal residue" evidence="2">
    <location>
        <position position="33"/>
    </location>
</feature>
<feature type="compositionally biased region" description="Gly residues" evidence="1">
    <location>
        <begin position="1"/>
        <end position="10"/>
    </location>
</feature>
<organism evidence="2">
    <name type="scientific">marine sediment metagenome</name>
    <dbReference type="NCBI Taxonomy" id="412755"/>
    <lineage>
        <taxon>unclassified sequences</taxon>
        <taxon>metagenomes</taxon>
        <taxon>ecological metagenomes</taxon>
    </lineage>
</organism>
<proteinExistence type="predicted"/>
<comment type="caution">
    <text evidence="2">The sequence shown here is derived from an EMBL/GenBank/DDBJ whole genome shotgun (WGS) entry which is preliminary data.</text>
</comment>
<dbReference type="EMBL" id="BART01034079">
    <property type="protein sequence ID" value="GAH14274.1"/>
    <property type="molecule type" value="Genomic_DNA"/>
</dbReference>
<sequence>MFPIDGGGGPPDTVPFEFPFTFPPTGATRETGP</sequence>
<name>X1EAU7_9ZZZZ</name>
<protein>
    <submittedName>
        <fullName evidence="2">Uncharacterized protein</fullName>
    </submittedName>
</protein>
<accession>X1EAU7</accession>